<dbReference type="Gene3D" id="3.40.50.10880">
    <property type="entry name" value="Uncharacterised protein PF01937, DUF89, domain 3"/>
    <property type="match status" value="1"/>
</dbReference>
<evidence type="ECO:0000256" key="7">
    <source>
        <dbReference type="RuleBase" id="RU367030"/>
    </source>
</evidence>
<dbReference type="InterPro" id="IPR002791">
    <property type="entry name" value="ARMT1-like_metal-bd"/>
</dbReference>
<evidence type="ECO:0000313" key="10">
    <source>
        <dbReference type="Proteomes" id="UP000756346"/>
    </source>
</evidence>
<evidence type="ECO:0000256" key="6">
    <source>
        <dbReference type="ARBA" id="ARBA00048809"/>
    </source>
</evidence>
<comment type="cofactor">
    <cofactor evidence="7">
        <name>Mn(2+)</name>
        <dbReference type="ChEBI" id="CHEBI:29035"/>
    </cofactor>
    <cofactor evidence="7">
        <name>Ni(2+)</name>
        <dbReference type="ChEBI" id="CHEBI:49786"/>
    </cofactor>
</comment>
<protein>
    <recommendedName>
        <fullName evidence="7">Sugar phosphate phosphatase</fullName>
        <ecNumber evidence="7">3.1.3.-</ecNumber>
    </recommendedName>
</protein>
<dbReference type="GO" id="GO:0046872">
    <property type="term" value="F:metal ion binding"/>
    <property type="evidence" value="ECO:0007669"/>
    <property type="project" value="UniProtKB-UniRule"/>
</dbReference>
<dbReference type="OrthoDB" id="541375at2759"/>
<comment type="catalytic activity">
    <reaction evidence="1 7">
        <text>beta-D-fructose 1-phosphate + H2O = D-fructose + phosphate</text>
        <dbReference type="Rhea" id="RHEA:35603"/>
        <dbReference type="ChEBI" id="CHEBI:15377"/>
        <dbReference type="ChEBI" id="CHEBI:37721"/>
        <dbReference type="ChEBI" id="CHEBI:43474"/>
        <dbReference type="ChEBI" id="CHEBI:138881"/>
    </reaction>
</comment>
<organism evidence="9 10">
    <name type="scientific">Microdochium trichocladiopsis</name>
    <dbReference type="NCBI Taxonomy" id="1682393"/>
    <lineage>
        <taxon>Eukaryota</taxon>
        <taxon>Fungi</taxon>
        <taxon>Dikarya</taxon>
        <taxon>Ascomycota</taxon>
        <taxon>Pezizomycotina</taxon>
        <taxon>Sordariomycetes</taxon>
        <taxon>Xylariomycetidae</taxon>
        <taxon>Xylariales</taxon>
        <taxon>Microdochiaceae</taxon>
        <taxon>Microdochium</taxon>
    </lineage>
</organism>
<dbReference type="EC" id="3.1.3.-" evidence="7"/>
<dbReference type="Gene3D" id="1.20.930.60">
    <property type="match status" value="1"/>
</dbReference>
<comment type="similarity">
    <text evidence="2 7">Belongs to the damage-control phosphatase family. Sugar phosphate phosphatase III subfamily.</text>
</comment>
<dbReference type="GO" id="GO:0016791">
    <property type="term" value="F:phosphatase activity"/>
    <property type="evidence" value="ECO:0007669"/>
    <property type="project" value="TreeGrafter"/>
</dbReference>
<evidence type="ECO:0000256" key="3">
    <source>
        <dbReference type="ARBA" id="ARBA00022723"/>
    </source>
</evidence>
<dbReference type="EMBL" id="JAGTJQ010000007">
    <property type="protein sequence ID" value="KAH7028204.1"/>
    <property type="molecule type" value="Genomic_DNA"/>
</dbReference>
<evidence type="ECO:0000256" key="1">
    <source>
        <dbReference type="ARBA" id="ARBA00001326"/>
    </source>
</evidence>
<gene>
    <name evidence="9" type="ORF">B0I36DRAFT_413818</name>
</gene>
<dbReference type="PANTHER" id="PTHR12260:SF6">
    <property type="entry name" value="DAMAGE-CONTROL PHOSPHATASE ARMT1"/>
    <property type="match status" value="1"/>
</dbReference>
<evidence type="ECO:0000259" key="8">
    <source>
        <dbReference type="Pfam" id="PF01937"/>
    </source>
</evidence>
<comment type="caution">
    <text evidence="9">The sequence shown here is derived from an EMBL/GenBank/DDBJ whole genome shotgun (WGS) entry which is preliminary data.</text>
</comment>
<dbReference type="GO" id="GO:0006974">
    <property type="term" value="P:DNA damage response"/>
    <property type="evidence" value="ECO:0007669"/>
    <property type="project" value="TreeGrafter"/>
</dbReference>
<evidence type="ECO:0000256" key="2">
    <source>
        <dbReference type="ARBA" id="ARBA00009519"/>
    </source>
</evidence>
<name>A0A9P8Y3J7_9PEZI</name>
<feature type="domain" description="Damage-control phosphatase ARMT1-like metal-binding" evidence="8">
    <location>
        <begin position="26"/>
        <end position="419"/>
    </location>
</feature>
<keyword evidence="3 7" id="KW-0479">Metal-binding</keyword>
<dbReference type="Proteomes" id="UP000756346">
    <property type="component" value="Unassembled WGS sequence"/>
</dbReference>
<keyword evidence="5 7" id="KW-0464">Manganese</keyword>
<comment type="function">
    <text evidence="7">Metal-dependent phosphatase that shows phosphatase activity against several substrates, including fructose-1-phosphate and fructose-6-phosphate. Its preference for fructose-1-phosphate, a strong glycating agent that causes DNA damage rather than a canonical yeast metabolite, suggests a damage-control function in hexose phosphate metabolism.</text>
</comment>
<proteinExistence type="inferred from homology"/>
<dbReference type="InterPro" id="IPR039763">
    <property type="entry name" value="ARMT1"/>
</dbReference>
<sequence length="448" mass="49879">MPCTKQPETAKEVWTSEEGSMARETAITRWPGIVQGMIDDLDQSFAHSEVAEQVEEGRRIQATLRIIKNEISQDKPLHPLMPDGRSDIDGFNAQLKSFGNITWHNAPWLFAECYLYRCVQTLFGRSTHWRTYDIFARQKVSAFVASHAAVEELCERYVSLTSAGAFCKTSEEEQALIFSEMTEIALWGNATDLSLLSHLSLDQIHSLQGAQAIQAGQARIVSNDMAVAWDHLRSNRGKRVDIVLDNSGFELFTDLVYALYLLDAGLASSVKLHVKSIPWFVSDVMPHDMDVLISALADQSIFPAAKNSSVRTLTERLREAYSKSGVMSIAEHPFWTTGYDFQQMPAVAPELLGDLRGSALVIFKGDLNYRKLVRDANWPHTLPFKQAIGPLVGNKANEGIKILALRTNKADVCVGLDEATLERVEKEAPGKKWVRSGKYAVVSFSDGV</sequence>
<dbReference type="InterPro" id="IPR036075">
    <property type="entry name" value="ARMT-1-like_metal-bd_sf"/>
</dbReference>
<evidence type="ECO:0000256" key="5">
    <source>
        <dbReference type="ARBA" id="ARBA00023211"/>
    </source>
</evidence>
<evidence type="ECO:0000256" key="4">
    <source>
        <dbReference type="ARBA" id="ARBA00022801"/>
    </source>
</evidence>
<comment type="catalytic activity">
    <reaction evidence="6 7">
        <text>beta-D-fructose 6-phosphate = dihydroxyacetone + D-glyceraldehyde 3-phosphate</text>
        <dbReference type="Rhea" id="RHEA:28002"/>
        <dbReference type="ChEBI" id="CHEBI:16016"/>
        <dbReference type="ChEBI" id="CHEBI:57634"/>
        <dbReference type="ChEBI" id="CHEBI:59776"/>
    </reaction>
</comment>
<accession>A0A9P8Y3J7</accession>
<dbReference type="AlphaFoldDB" id="A0A9P8Y3J7"/>
<dbReference type="RefSeq" id="XP_046011003.1">
    <property type="nucleotide sequence ID" value="XM_046162008.1"/>
</dbReference>
<dbReference type="SUPFAM" id="SSF111321">
    <property type="entry name" value="AF1104-like"/>
    <property type="match status" value="1"/>
</dbReference>
<reference evidence="9" key="1">
    <citation type="journal article" date="2021" name="Nat. Commun.">
        <title>Genetic determinants of endophytism in the Arabidopsis root mycobiome.</title>
        <authorList>
            <person name="Mesny F."/>
            <person name="Miyauchi S."/>
            <person name="Thiergart T."/>
            <person name="Pickel B."/>
            <person name="Atanasova L."/>
            <person name="Karlsson M."/>
            <person name="Huettel B."/>
            <person name="Barry K.W."/>
            <person name="Haridas S."/>
            <person name="Chen C."/>
            <person name="Bauer D."/>
            <person name="Andreopoulos W."/>
            <person name="Pangilinan J."/>
            <person name="LaButti K."/>
            <person name="Riley R."/>
            <person name="Lipzen A."/>
            <person name="Clum A."/>
            <person name="Drula E."/>
            <person name="Henrissat B."/>
            <person name="Kohler A."/>
            <person name="Grigoriev I.V."/>
            <person name="Martin F.M."/>
            <person name="Hacquard S."/>
        </authorList>
    </citation>
    <scope>NUCLEOTIDE SEQUENCE</scope>
    <source>
        <strain evidence="9">MPI-CAGE-CH-0230</strain>
    </source>
</reference>
<keyword evidence="4 7" id="KW-0378">Hydrolase</keyword>
<dbReference type="GO" id="GO:0005634">
    <property type="term" value="C:nucleus"/>
    <property type="evidence" value="ECO:0007669"/>
    <property type="project" value="TreeGrafter"/>
</dbReference>
<comment type="domain">
    <text evidence="7">Subfamily III proteins have a conserved RTxK motif about 40-50 residues from the C-terminus; the threonine may be replaced by serine or cysteine.</text>
</comment>
<dbReference type="Pfam" id="PF01937">
    <property type="entry name" value="ARMT1-like_dom"/>
    <property type="match status" value="1"/>
</dbReference>
<dbReference type="GeneID" id="70191554"/>
<dbReference type="PANTHER" id="PTHR12260">
    <property type="entry name" value="DAMAGE-CONTROL PHOSPHATASE ARMT1"/>
    <property type="match status" value="1"/>
</dbReference>
<keyword evidence="10" id="KW-1185">Reference proteome</keyword>
<evidence type="ECO:0000313" key="9">
    <source>
        <dbReference type="EMBL" id="KAH7028204.1"/>
    </source>
</evidence>